<name>A0A8J6C9D9_DIALT</name>
<feature type="compositionally biased region" description="Basic and acidic residues" evidence="1">
    <location>
        <begin position="8"/>
        <end position="30"/>
    </location>
</feature>
<proteinExistence type="predicted"/>
<dbReference type="EMBL" id="JAGTXO010000018">
    <property type="protein sequence ID" value="KAG8462876.1"/>
    <property type="molecule type" value="Genomic_DNA"/>
</dbReference>
<dbReference type="Proteomes" id="UP000751190">
    <property type="component" value="Unassembled WGS sequence"/>
</dbReference>
<sequence length="89" mass="9654">MAPPRFFGRHDGLGRAEERTNPNERPHQRVTEFGRADLNLSLASAEAFKSTTIEDVDLGLVPEPSKAGLRVGARPPATARAWRVHGAAP</sequence>
<keyword evidence="3" id="KW-1185">Reference proteome</keyword>
<evidence type="ECO:0000256" key="1">
    <source>
        <dbReference type="SAM" id="MobiDB-lite"/>
    </source>
</evidence>
<evidence type="ECO:0000313" key="2">
    <source>
        <dbReference type="EMBL" id="KAG8462876.1"/>
    </source>
</evidence>
<feature type="region of interest" description="Disordered" evidence="1">
    <location>
        <begin position="1"/>
        <end position="30"/>
    </location>
</feature>
<comment type="caution">
    <text evidence="2">The sequence shown here is derived from an EMBL/GenBank/DDBJ whole genome shotgun (WGS) entry which is preliminary data.</text>
</comment>
<accession>A0A8J6C9D9</accession>
<evidence type="ECO:0000313" key="3">
    <source>
        <dbReference type="Proteomes" id="UP000751190"/>
    </source>
</evidence>
<protein>
    <submittedName>
        <fullName evidence="2">Uncharacterized protein</fullName>
    </submittedName>
</protein>
<gene>
    <name evidence="2" type="ORF">KFE25_001649</name>
</gene>
<dbReference type="AlphaFoldDB" id="A0A8J6C9D9"/>
<reference evidence="2" key="1">
    <citation type="submission" date="2021-05" db="EMBL/GenBank/DDBJ databases">
        <title>The genome of the haptophyte Pavlova lutheri (Diacronema luteri, Pavlovales) - a model for lipid biosynthesis in eukaryotic algae.</title>
        <authorList>
            <person name="Hulatt C.J."/>
            <person name="Posewitz M.C."/>
        </authorList>
    </citation>
    <scope>NUCLEOTIDE SEQUENCE</scope>
    <source>
        <strain evidence="2">NIVA-4/92</strain>
    </source>
</reference>
<organism evidence="2 3">
    <name type="scientific">Diacronema lutheri</name>
    <name type="common">Unicellular marine alga</name>
    <name type="synonym">Monochrysis lutheri</name>
    <dbReference type="NCBI Taxonomy" id="2081491"/>
    <lineage>
        <taxon>Eukaryota</taxon>
        <taxon>Haptista</taxon>
        <taxon>Haptophyta</taxon>
        <taxon>Pavlovophyceae</taxon>
        <taxon>Pavlovales</taxon>
        <taxon>Pavlovaceae</taxon>
        <taxon>Diacronema</taxon>
    </lineage>
</organism>